<accession>A0A250JB55</accession>
<dbReference type="Pfam" id="PF00989">
    <property type="entry name" value="PAS"/>
    <property type="match status" value="1"/>
</dbReference>
<dbReference type="InterPro" id="IPR036890">
    <property type="entry name" value="HATPase_C_sf"/>
</dbReference>
<keyword evidence="6 11" id="KW-0418">Kinase</keyword>
<dbReference type="GO" id="GO:0006355">
    <property type="term" value="P:regulation of DNA-templated transcription"/>
    <property type="evidence" value="ECO:0007669"/>
    <property type="project" value="InterPro"/>
</dbReference>
<evidence type="ECO:0000256" key="7">
    <source>
        <dbReference type="ARBA" id="ARBA00022840"/>
    </source>
</evidence>
<evidence type="ECO:0000256" key="2">
    <source>
        <dbReference type="ARBA" id="ARBA00012438"/>
    </source>
</evidence>
<dbReference type="PANTHER" id="PTHR43065">
    <property type="entry name" value="SENSOR HISTIDINE KINASE"/>
    <property type="match status" value="1"/>
</dbReference>
<dbReference type="InterPro" id="IPR035965">
    <property type="entry name" value="PAS-like_dom_sf"/>
</dbReference>
<evidence type="ECO:0000259" key="9">
    <source>
        <dbReference type="PROSITE" id="PS50109"/>
    </source>
</evidence>
<dbReference type="GO" id="GO:0000155">
    <property type="term" value="F:phosphorelay sensor kinase activity"/>
    <property type="evidence" value="ECO:0007669"/>
    <property type="project" value="InterPro"/>
</dbReference>
<dbReference type="SUPFAM" id="SSF47384">
    <property type="entry name" value="Homodimeric domain of signal transducing histidine kinase"/>
    <property type="match status" value="1"/>
</dbReference>
<dbReference type="GO" id="GO:0005524">
    <property type="term" value="F:ATP binding"/>
    <property type="evidence" value="ECO:0007669"/>
    <property type="project" value="UniProtKB-KW"/>
</dbReference>
<dbReference type="InterPro" id="IPR013767">
    <property type="entry name" value="PAS_fold"/>
</dbReference>
<dbReference type="EMBL" id="CP022098">
    <property type="protein sequence ID" value="ATB40651.1"/>
    <property type="molecule type" value="Genomic_DNA"/>
</dbReference>
<evidence type="ECO:0000256" key="6">
    <source>
        <dbReference type="ARBA" id="ARBA00022777"/>
    </source>
</evidence>
<proteinExistence type="predicted"/>
<dbReference type="SUPFAM" id="SSF55785">
    <property type="entry name" value="PYP-like sensor domain (PAS domain)"/>
    <property type="match status" value="3"/>
</dbReference>
<dbReference type="SMART" id="SM00091">
    <property type="entry name" value="PAS"/>
    <property type="match status" value="3"/>
</dbReference>
<evidence type="ECO:0000256" key="4">
    <source>
        <dbReference type="ARBA" id="ARBA00022679"/>
    </source>
</evidence>
<feature type="domain" description="PAS" evidence="10">
    <location>
        <begin position="20"/>
        <end position="69"/>
    </location>
</feature>
<evidence type="ECO:0000259" key="10">
    <source>
        <dbReference type="PROSITE" id="PS50112"/>
    </source>
</evidence>
<dbReference type="EC" id="2.7.13.3" evidence="2"/>
<evidence type="ECO:0000256" key="1">
    <source>
        <dbReference type="ARBA" id="ARBA00000085"/>
    </source>
</evidence>
<gene>
    <name evidence="11" type="ORF">CYFUS_006102</name>
</gene>
<dbReference type="InterPro" id="IPR005467">
    <property type="entry name" value="His_kinase_dom"/>
</dbReference>
<dbReference type="NCBIfam" id="TIGR00229">
    <property type="entry name" value="sensory_box"/>
    <property type="match status" value="2"/>
</dbReference>
<dbReference type="InterPro" id="IPR036097">
    <property type="entry name" value="HisK_dim/P_sf"/>
</dbReference>
<dbReference type="SMART" id="SM00388">
    <property type="entry name" value="HisKA"/>
    <property type="match status" value="1"/>
</dbReference>
<dbReference type="Gene3D" id="3.30.565.10">
    <property type="entry name" value="Histidine kinase-like ATPase, C-terminal domain"/>
    <property type="match status" value="1"/>
</dbReference>
<organism evidence="11 12">
    <name type="scientific">Cystobacter fuscus</name>
    <dbReference type="NCBI Taxonomy" id="43"/>
    <lineage>
        <taxon>Bacteria</taxon>
        <taxon>Pseudomonadati</taxon>
        <taxon>Myxococcota</taxon>
        <taxon>Myxococcia</taxon>
        <taxon>Myxococcales</taxon>
        <taxon>Cystobacterineae</taxon>
        <taxon>Archangiaceae</taxon>
        <taxon>Cystobacter</taxon>
    </lineage>
</organism>
<dbReference type="Pfam" id="PF13426">
    <property type="entry name" value="PAS_9"/>
    <property type="match status" value="1"/>
</dbReference>
<dbReference type="PRINTS" id="PR00344">
    <property type="entry name" value="BCTRLSENSOR"/>
</dbReference>
<comment type="catalytic activity">
    <reaction evidence="1">
        <text>ATP + protein L-histidine = ADP + protein N-phospho-L-histidine.</text>
        <dbReference type="EC" id="2.7.13.3"/>
    </reaction>
</comment>
<protein>
    <recommendedName>
        <fullName evidence="2">histidine kinase</fullName>
        <ecNumber evidence="2">2.7.13.3</ecNumber>
    </recommendedName>
</protein>
<evidence type="ECO:0000256" key="8">
    <source>
        <dbReference type="ARBA" id="ARBA00023012"/>
    </source>
</evidence>
<dbReference type="SMART" id="SM00387">
    <property type="entry name" value="HATPase_c"/>
    <property type="match status" value="1"/>
</dbReference>
<dbReference type="InterPro" id="IPR003661">
    <property type="entry name" value="HisK_dim/P_dom"/>
</dbReference>
<feature type="domain" description="Histidine kinase" evidence="9">
    <location>
        <begin position="477"/>
        <end position="692"/>
    </location>
</feature>
<dbReference type="InterPro" id="IPR003594">
    <property type="entry name" value="HATPase_dom"/>
</dbReference>
<keyword evidence="5" id="KW-0547">Nucleotide-binding</keyword>
<dbReference type="Gene3D" id="1.10.287.130">
    <property type="match status" value="1"/>
</dbReference>
<keyword evidence="8" id="KW-0902">Two-component regulatory system</keyword>
<dbReference type="CDD" id="cd00130">
    <property type="entry name" value="PAS"/>
    <property type="match status" value="3"/>
</dbReference>
<dbReference type="Pfam" id="PF02518">
    <property type="entry name" value="HATPase_c"/>
    <property type="match status" value="1"/>
</dbReference>
<dbReference type="PROSITE" id="PS50112">
    <property type="entry name" value="PAS"/>
    <property type="match status" value="1"/>
</dbReference>
<evidence type="ECO:0000313" key="11">
    <source>
        <dbReference type="EMBL" id="ATB40651.1"/>
    </source>
</evidence>
<keyword evidence="7" id="KW-0067">ATP-binding</keyword>
<dbReference type="AlphaFoldDB" id="A0A250JB55"/>
<dbReference type="InterPro" id="IPR000014">
    <property type="entry name" value="PAS"/>
</dbReference>
<dbReference type="SUPFAM" id="SSF55874">
    <property type="entry name" value="ATPase domain of HSP90 chaperone/DNA topoisomerase II/histidine kinase"/>
    <property type="match status" value="1"/>
</dbReference>
<dbReference type="InterPro" id="IPR004358">
    <property type="entry name" value="Sig_transdc_His_kin-like_C"/>
</dbReference>
<dbReference type="RefSeq" id="WP_095988481.1">
    <property type="nucleotide sequence ID" value="NZ_CP022098.1"/>
</dbReference>
<reference evidence="11 12" key="1">
    <citation type="submission" date="2017-06" db="EMBL/GenBank/DDBJ databases">
        <title>Sequencing and comparative analysis of myxobacterial genomes.</title>
        <authorList>
            <person name="Rupp O."/>
            <person name="Goesmann A."/>
            <person name="Sogaard-Andersen L."/>
        </authorList>
    </citation>
    <scope>NUCLEOTIDE SEQUENCE [LARGE SCALE GENOMIC DNA]</scope>
    <source>
        <strain evidence="11 12">DSM 52655</strain>
    </source>
</reference>
<dbReference type="PANTHER" id="PTHR43065:SF10">
    <property type="entry name" value="PEROXIDE STRESS-ACTIVATED HISTIDINE KINASE MAK3"/>
    <property type="match status" value="1"/>
</dbReference>
<evidence type="ECO:0000256" key="5">
    <source>
        <dbReference type="ARBA" id="ARBA00022741"/>
    </source>
</evidence>
<dbReference type="Gene3D" id="3.30.450.20">
    <property type="entry name" value="PAS domain"/>
    <property type="match status" value="3"/>
</dbReference>
<dbReference type="PROSITE" id="PS50109">
    <property type="entry name" value="HIS_KIN"/>
    <property type="match status" value="1"/>
</dbReference>
<dbReference type="Proteomes" id="UP000217257">
    <property type="component" value="Chromosome"/>
</dbReference>
<sequence>MPEGNGPEDVGSLPGLLGAVIDGSIESVIVRDPSGRILMWNKASEALYGFAREAMLGRHLHDRLSAHHPMTIAGLEQHLFAQGHWEGELKRTTASGEERRVEVRWTVLRGPEGQPTAIIEYGRDITRLSVIELESRLQAHRYRNLFQAMAAAFWEIDFSEVSKMLAQLIHGGVEDVRGYFEAHPEFIDATLAVARVVDVNDKSVALFGAGRREDIIGGSLVPYWPPESRHVYAESLLAALDRLPHLSRETRLTTLGGRKIDALFTVCWPSGHHGRGTVLVGIIDISDRVAAEQEVRASELRFRQLFQAMSTALFQIDTARQRALFAELEARGIEDLAAYFDSHPGFLLTCMDAMSIDDVNDAAVRIMGARERSELVGQPLTRFWPPSSYPVIRRSLLSSYRAQASFEEETVHYRLDGREINTLFTVNDSPELRARGMVLVGLTDITEREAAQKALRQLQSEFAHASRLSMLGELTASIAHEVNQPLAAIAAHGAAGARWLSRPEPDLDELRAINANMVSDAKRAADIIARLRAMASNKTSERQRLSPNPVIEEAVRFLHHELMAHEVELRLELSDGLPDIEADRVQLQQIVVNLALNAMQEMKRARCPRPRLKLMTLAGDGELRFALEDSGPGIPPQHHDRLFQSFFTTKVAGLGLGLSICRNIIEAHGGRIWAENIPAGGARFVFTLPIAGWQGPEGGWPHTKV</sequence>
<keyword evidence="3" id="KW-0597">Phosphoprotein</keyword>
<keyword evidence="4" id="KW-0808">Transferase</keyword>
<evidence type="ECO:0000256" key="3">
    <source>
        <dbReference type="ARBA" id="ARBA00022553"/>
    </source>
</evidence>
<name>A0A250JB55_9BACT</name>
<evidence type="ECO:0000313" key="12">
    <source>
        <dbReference type="Proteomes" id="UP000217257"/>
    </source>
</evidence>
<dbReference type="KEGG" id="cfus:CYFUS_006102"/>